<comment type="caution">
    <text evidence="2">The sequence shown here is derived from an EMBL/GenBank/DDBJ whole genome shotgun (WGS) entry which is preliminary data.</text>
</comment>
<gene>
    <name evidence="2" type="ORF">SYYSPA8_09735</name>
</gene>
<dbReference type="EMBL" id="BSBI01000003">
    <property type="protein sequence ID" value="GLF94566.1"/>
    <property type="molecule type" value="Genomic_DNA"/>
</dbReference>
<dbReference type="RefSeq" id="WP_323446641.1">
    <property type="nucleotide sequence ID" value="NZ_BSBI01000003.1"/>
</dbReference>
<accession>A0ABQ5NX66</accession>
<reference evidence="2 3" key="1">
    <citation type="submission" date="2022-10" db="EMBL/GenBank/DDBJ databases">
        <title>Draft genome sequence of Streptomyces sp. YSPA8.</title>
        <authorList>
            <person name="Moriuchi R."/>
            <person name="Dohra H."/>
            <person name="Yamamura H."/>
            <person name="Kodani S."/>
        </authorList>
    </citation>
    <scope>NUCLEOTIDE SEQUENCE [LARGE SCALE GENOMIC DNA]</scope>
    <source>
        <strain evidence="2 3">YSPA8</strain>
    </source>
</reference>
<organism evidence="2 3">
    <name type="scientific">Streptomyces yaizuensis</name>
    <dbReference type="NCBI Taxonomy" id="2989713"/>
    <lineage>
        <taxon>Bacteria</taxon>
        <taxon>Bacillati</taxon>
        <taxon>Actinomycetota</taxon>
        <taxon>Actinomycetes</taxon>
        <taxon>Kitasatosporales</taxon>
        <taxon>Streptomycetaceae</taxon>
        <taxon>Streptomyces</taxon>
    </lineage>
</organism>
<protein>
    <recommendedName>
        <fullName evidence="4">DUF3592 domain-containing protein</fullName>
    </recommendedName>
</protein>
<evidence type="ECO:0000313" key="2">
    <source>
        <dbReference type="EMBL" id="GLF94566.1"/>
    </source>
</evidence>
<evidence type="ECO:0000256" key="1">
    <source>
        <dbReference type="SAM" id="Phobius"/>
    </source>
</evidence>
<feature type="transmembrane region" description="Helical" evidence="1">
    <location>
        <begin position="91"/>
        <end position="111"/>
    </location>
</feature>
<sequence length="464" mass="51238">MGRHAWWSRLLWWGAVLSATAAALRFVFGPGIAHPRIDVVVLGGLSLVLMAGWAWAGSRTHPGPGVAASLEKVSDASSAPPPPNGIPLRRLPFLGAAFAVVLALVLLPVLVVELASRPDGGDLRRISAIQKAGAEVRWGQIVSIDNARDSGYTPYPDHDFDRADLVLEVPGPGSEKIRVKAPRAHVPWNDDGKKGDWVEVLYAPSDPAVGGYVDTRDRFLTPYADDSWWSWSLPIGAGSPTLFIVMFPGAVALVVLAFLWHKERRLLRSDARAGKVFARRGRITGTLREEYRGRPSGGGAETTLYRHGLRMRVEDGERRLLNTAQVMNPLVFAWAGHRDGWLIGSPRWEERPGFQYLAFVTDDGRVLWLTVDRETALWTKKQATVETGPRTGLRHHWLPRPLVLRQELRRLAFFALAYGLLLPVLLTPLTNLWSILLTIGALAAGLAGAFRGERAGETPYWKQR</sequence>
<name>A0ABQ5NX66_9ACTN</name>
<feature type="transmembrane region" description="Helical" evidence="1">
    <location>
        <begin position="241"/>
        <end position="260"/>
    </location>
</feature>
<keyword evidence="1" id="KW-0472">Membrane</keyword>
<evidence type="ECO:0008006" key="4">
    <source>
        <dbReference type="Google" id="ProtNLM"/>
    </source>
</evidence>
<keyword evidence="1" id="KW-0812">Transmembrane</keyword>
<dbReference type="Proteomes" id="UP001291653">
    <property type="component" value="Unassembled WGS sequence"/>
</dbReference>
<keyword evidence="3" id="KW-1185">Reference proteome</keyword>
<feature type="transmembrane region" description="Helical" evidence="1">
    <location>
        <begin position="408"/>
        <end position="426"/>
    </location>
</feature>
<keyword evidence="1" id="KW-1133">Transmembrane helix</keyword>
<evidence type="ECO:0000313" key="3">
    <source>
        <dbReference type="Proteomes" id="UP001291653"/>
    </source>
</evidence>
<feature type="transmembrane region" description="Helical" evidence="1">
    <location>
        <begin position="39"/>
        <end position="56"/>
    </location>
</feature>
<proteinExistence type="predicted"/>
<feature type="transmembrane region" description="Helical" evidence="1">
    <location>
        <begin position="432"/>
        <end position="450"/>
    </location>
</feature>